<protein>
    <submittedName>
        <fullName evidence="1">Uncharacterized protein</fullName>
    </submittedName>
</protein>
<proteinExistence type="predicted"/>
<dbReference type="Proteomes" id="UP000583800">
    <property type="component" value="Unassembled WGS sequence"/>
</dbReference>
<evidence type="ECO:0000313" key="2">
    <source>
        <dbReference type="Proteomes" id="UP000583800"/>
    </source>
</evidence>
<accession>A0A7X0BVQ7</accession>
<sequence length="140" mass="15374">MATPARVELTLFSGPADAECSRCRDMYEIKAFAVFVDGDQWTCPPCADREARGIEQIIKGLDLVHEALLLDVFTRPITGADARAITWAIRALADLVDDVMADRVEVRLGVHIQEGVIPEEKGEYIGVLINHEITAIGGIR</sequence>
<organism evidence="1 2">
    <name type="scientific">Nonomuraea muscovyensis</name>
    <dbReference type="NCBI Taxonomy" id="1124761"/>
    <lineage>
        <taxon>Bacteria</taxon>
        <taxon>Bacillati</taxon>
        <taxon>Actinomycetota</taxon>
        <taxon>Actinomycetes</taxon>
        <taxon>Streptosporangiales</taxon>
        <taxon>Streptosporangiaceae</taxon>
        <taxon>Nonomuraea</taxon>
    </lineage>
</organism>
<dbReference type="AlphaFoldDB" id="A0A7X0BVQ7"/>
<reference evidence="1 2" key="1">
    <citation type="submission" date="2020-08" db="EMBL/GenBank/DDBJ databases">
        <title>Sequencing the genomes of 1000 actinobacteria strains.</title>
        <authorList>
            <person name="Klenk H.-P."/>
        </authorList>
    </citation>
    <scope>NUCLEOTIDE SEQUENCE [LARGE SCALE GENOMIC DNA]</scope>
    <source>
        <strain evidence="1 2">DSM 45913</strain>
    </source>
</reference>
<name>A0A7X0BVQ7_9ACTN</name>
<dbReference type="RefSeq" id="WP_185082003.1">
    <property type="nucleotide sequence ID" value="NZ_JACHJB010000001.1"/>
</dbReference>
<evidence type="ECO:0000313" key="1">
    <source>
        <dbReference type="EMBL" id="MBB6343779.1"/>
    </source>
</evidence>
<gene>
    <name evidence="1" type="ORF">FHU36_000288</name>
</gene>
<dbReference type="EMBL" id="JACHJB010000001">
    <property type="protein sequence ID" value="MBB6343779.1"/>
    <property type="molecule type" value="Genomic_DNA"/>
</dbReference>
<keyword evidence="2" id="KW-1185">Reference proteome</keyword>
<comment type="caution">
    <text evidence="1">The sequence shown here is derived from an EMBL/GenBank/DDBJ whole genome shotgun (WGS) entry which is preliminary data.</text>
</comment>